<organism evidence="3 4">
    <name type="scientific">Prunus persica</name>
    <name type="common">Peach</name>
    <name type="synonym">Amygdalus persica</name>
    <dbReference type="NCBI Taxonomy" id="3760"/>
    <lineage>
        <taxon>Eukaryota</taxon>
        <taxon>Viridiplantae</taxon>
        <taxon>Streptophyta</taxon>
        <taxon>Embryophyta</taxon>
        <taxon>Tracheophyta</taxon>
        <taxon>Spermatophyta</taxon>
        <taxon>Magnoliopsida</taxon>
        <taxon>eudicotyledons</taxon>
        <taxon>Gunneridae</taxon>
        <taxon>Pentapetalae</taxon>
        <taxon>rosids</taxon>
        <taxon>fabids</taxon>
        <taxon>Rosales</taxon>
        <taxon>Rosaceae</taxon>
        <taxon>Amygdaloideae</taxon>
        <taxon>Amygdaleae</taxon>
        <taxon>Prunus</taxon>
    </lineage>
</organism>
<evidence type="ECO:0000256" key="1">
    <source>
        <dbReference type="ARBA" id="ARBA00007447"/>
    </source>
</evidence>
<dbReference type="Pfam" id="PF14543">
    <property type="entry name" value="TAXi_N"/>
    <property type="match status" value="1"/>
</dbReference>
<proteinExistence type="inferred from homology"/>
<feature type="domain" description="Peptidase A1" evidence="2">
    <location>
        <begin position="1"/>
        <end position="340"/>
    </location>
</feature>
<dbReference type="InterPro" id="IPR032861">
    <property type="entry name" value="TAXi_N"/>
</dbReference>
<accession>A0A251N660</accession>
<dbReference type="PROSITE" id="PS51767">
    <property type="entry name" value="PEPTIDASE_A1"/>
    <property type="match status" value="1"/>
</dbReference>
<dbReference type="InterPro" id="IPR001461">
    <property type="entry name" value="Aspartic_peptidase_A1"/>
</dbReference>
<dbReference type="GO" id="GO:0006508">
    <property type="term" value="P:proteolysis"/>
    <property type="evidence" value="ECO:0007669"/>
    <property type="project" value="InterPro"/>
</dbReference>
<dbReference type="PANTHER" id="PTHR13683">
    <property type="entry name" value="ASPARTYL PROTEASES"/>
    <property type="match status" value="1"/>
</dbReference>
<dbReference type="Gramene" id="ONH94803">
    <property type="protein sequence ID" value="ONH94803"/>
    <property type="gene ID" value="PRUPE_7G031200"/>
</dbReference>
<dbReference type="FunFam" id="2.40.70.10:FF:000027">
    <property type="entry name" value="Aspartic proteinase Asp1 isoform A"/>
    <property type="match status" value="1"/>
</dbReference>
<dbReference type="eggNOG" id="KOG1339">
    <property type="taxonomic scope" value="Eukaryota"/>
</dbReference>
<name>A0A251N660_PRUPE</name>
<evidence type="ECO:0000313" key="3">
    <source>
        <dbReference type="EMBL" id="ONH94803.1"/>
    </source>
</evidence>
<dbReference type="Proteomes" id="UP000006882">
    <property type="component" value="Chromosome G7"/>
</dbReference>
<evidence type="ECO:0000259" key="2">
    <source>
        <dbReference type="PROSITE" id="PS51767"/>
    </source>
</evidence>
<dbReference type="InterPro" id="IPR032799">
    <property type="entry name" value="TAXi_C"/>
</dbReference>
<dbReference type="SUPFAM" id="SSF50630">
    <property type="entry name" value="Acid proteases"/>
    <property type="match status" value="1"/>
</dbReference>
<dbReference type="Pfam" id="PF14541">
    <property type="entry name" value="TAXi_C"/>
    <property type="match status" value="1"/>
</dbReference>
<gene>
    <name evidence="3" type="ORF">PRUPE_7G031200</name>
</gene>
<sequence length="358" mass="39044">MFSHSNKLPEGAKKKPVMSVASNPGNFVMGKRCVALVHVHLQPREHLYRPNNNLLQCEDLLCTAFHSPASHPCQYADRGSSLGVLVKDYFPLKFTNGSLLSPHLAFGCGYDQKYFGPVTPATAGVIGLGNGKVSILSQLSRLGLTRNVVGHCLSGQGGGFVFFGDDLVPSLGVVWTSMPPNSMGKRYSCGPAELVFDGKATSVKGLNMIFDSGSSYTYFNSQAYQAIVTLVRNDLKGKPLKDATEDQSLPICWKGRKPFKFVRDAKNYFKPLALSFTNAKNVQPQLSPETYLIVTKHGNVCLGILNGTEVGLGNLNIIGDITLRDKMLIYDNENRQIGWAPVNCNMLPKSRTVAIIAR</sequence>
<dbReference type="GO" id="GO:0004190">
    <property type="term" value="F:aspartic-type endopeptidase activity"/>
    <property type="evidence" value="ECO:0007669"/>
    <property type="project" value="InterPro"/>
</dbReference>
<dbReference type="STRING" id="3760.A0A251N660"/>
<dbReference type="InterPro" id="IPR033121">
    <property type="entry name" value="PEPTIDASE_A1"/>
</dbReference>
<reference evidence="3 4" key="1">
    <citation type="journal article" date="2013" name="Nat. Genet.">
        <title>The high-quality draft genome of peach (Prunus persica) identifies unique patterns of genetic diversity, domestication and genome evolution.</title>
        <authorList>
            <consortium name="International Peach Genome Initiative"/>
            <person name="Verde I."/>
            <person name="Abbott A.G."/>
            <person name="Scalabrin S."/>
            <person name="Jung S."/>
            <person name="Shu S."/>
            <person name="Marroni F."/>
            <person name="Zhebentyayeva T."/>
            <person name="Dettori M.T."/>
            <person name="Grimwood J."/>
            <person name="Cattonaro F."/>
            <person name="Zuccolo A."/>
            <person name="Rossini L."/>
            <person name="Jenkins J."/>
            <person name="Vendramin E."/>
            <person name="Meisel L.A."/>
            <person name="Decroocq V."/>
            <person name="Sosinski B."/>
            <person name="Prochnik S."/>
            <person name="Mitros T."/>
            <person name="Policriti A."/>
            <person name="Cipriani G."/>
            <person name="Dondini L."/>
            <person name="Ficklin S."/>
            <person name="Goodstein D.M."/>
            <person name="Xuan P."/>
            <person name="Del Fabbro C."/>
            <person name="Aramini V."/>
            <person name="Copetti D."/>
            <person name="Gonzalez S."/>
            <person name="Horner D.S."/>
            <person name="Falchi R."/>
            <person name="Lucas S."/>
            <person name="Mica E."/>
            <person name="Maldonado J."/>
            <person name="Lazzari B."/>
            <person name="Bielenberg D."/>
            <person name="Pirona R."/>
            <person name="Miculan M."/>
            <person name="Barakat A."/>
            <person name="Testolin R."/>
            <person name="Stella A."/>
            <person name="Tartarini S."/>
            <person name="Tonutti P."/>
            <person name="Arus P."/>
            <person name="Orellana A."/>
            <person name="Wells C."/>
            <person name="Main D."/>
            <person name="Vizzotto G."/>
            <person name="Silva H."/>
            <person name="Salamini F."/>
            <person name="Schmutz J."/>
            <person name="Morgante M."/>
            <person name="Rokhsar D.S."/>
        </authorList>
    </citation>
    <scope>NUCLEOTIDE SEQUENCE [LARGE SCALE GENOMIC DNA]</scope>
    <source>
        <strain evidence="4">cv. Nemared</strain>
    </source>
</reference>
<dbReference type="InterPro" id="IPR021109">
    <property type="entry name" value="Peptidase_aspartic_dom_sf"/>
</dbReference>
<comment type="similarity">
    <text evidence="1">Belongs to the peptidase A1 family.</text>
</comment>
<keyword evidence="4" id="KW-1185">Reference proteome</keyword>
<dbReference type="PANTHER" id="PTHR13683:SF227">
    <property type="entry name" value="EUKARYOTIC ASPARTYL PROTEASE FAMILY PROTEIN"/>
    <property type="match status" value="1"/>
</dbReference>
<dbReference type="AlphaFoldDB" id="A0A251N660"/>
<evidence type="ECO:0000313" key="4">
    <source>
        <dbReference type="Proteomes" id="UP000006882"/>
    </source>
</evidence>
<dbReference type="Gene3D" id="2.40.70.10">
    <property type="entry name" value="Acid Proteases"/>
    <property type="match status" value="2"/>
</dbReference>
<protein>
    <recommendedName>
        <fullName evidence="2">Peptidase A1 domain-containing protein</fullName>
    </recommendedName>
</protein>
<dbReference type="EMBL" id="CM007657">
    <property type="protein sequence ID" value="ONH94803.1"/>
    <property type="molecule type" value="Genomic_DNA"/>
</dbReference>